<dbReference type="Proteomes" id="UP000035034">
    <property type="component" value="Unassembled WGS sequence"/>
</dbReference>
<evidence type="ECO:0000313" key="2">
    <source>
        <dbReference type="Proteomes" id="UP000035034"/>
    </source>
</evidence>
<dbReference type="STRING" id="1077974.GOEFS_069_00270"/>
<dbReference type="RefSeq" id="WP_007318237.1">
    <property type="nucleotide sequence ID" value="NZ_BAEH01000069.1"/>
</dbReference>
<protein>
    <recommendedName>
        <fullName evidence="3">IrrE N-terminal-like domain-containing protein</fullName>
    </recommendedName>
</protein>
<keyword evidence="2" id="KW-1185">Reference proteome</keyword>
<proteinExistence type="predicted"/>
<accession>H0R1F0</accession>
<name>H0R1F0_9ACTN</name>
<evidence type="ECO:0000313" key="1">
    <source>
        <dbReference type="EMBL" id="GAB18901.1"/>
    </source>
</evidence>
<organism evidence="1 2">
    <name type="scientific">Gordonia effusa NBRC 100432</name>
    <dbReference type="NCBI Taxonomy" id="1077974"/>
    <lineage>
        <taxon>Bacteria</taxon>
        <taxon>Bacillati</taxon>
        <taxon>Actinomycetota</taxon>
        <taxon>Actinomycetes</taxon>
        <taxon>Mycobacteriales</taxon>
        <taxon>Gordoniaceae</taxon>
        <taxon>Gordonia</taxon>
    </lineage>
</organism>
<dbReference type="EMBL" id="BAEH01000069">
    <property type="protein sequence ID" value="GAB18901.1"/>
    <property type="molecule type" value="Genomic_DNA"/>
</dbReference>
<sequence>MPPPAVVLLPLPDANAPLRQRRIRRRTRAVLRGLDLPAYGVTPEVLAEAVAARLGTVIELVEHALPARGPSGATFADAKGYVVFFQSQTSVTHQAHHITHELAHILTGTLASVAEHTSPPDPDCEEDAELVASIIACLVGLRAERVRPPEPTPTLTRLAAALDDYAERW</sequence>
<comment type="caution">
    <text evidence="1">The sequence shown here is derived from an EMBL/GenBank/DDBJ whole genome shotgun (WGS) entry which is preliminary data.</text>
</comment>
<gene>
    <name evidence="1" type="ORF">GOEFS_069_00270</name>
</gene>
<dbReference type="AlphaFoldDB" id="H0R1F0"/>
<dbReference type="OrthoDB" id="4144896at2"/>
<evidence type="ECO:0008006" key="3">
    <source>
        <dbReference type="Google" id="ProtNLM"/>
    </source>
</evidence>
<reference evidence="1 2" key="1">
    <citation type="submission" date="2011-12" db="EMBL/GenBank/DDBJ databases">
        <title>Whole genome shotgun sequence of Gordonia effusa NBRC 100432.</title>
        <authorList>
            <person name="Yoshida I."/>
            <person name="Takarada H."/>
            <person name="Hosoyama A."/>
            <person name="Tsuchikane K."/>
            <person name="Katsumata H."/>
            <person name="Yamazaki S."/>
            <person name="Fujita N."/>
        </authorList>
    </citation>
    <scope>NUCLEOTIDE SEQUENCE [LARGE SCALE GENOMIC DNA]</scope>
    <source>
        <strain evidence="1 2">NBRC 100432</strain>
    </source>
</reference>